<dbReference type="Pfam" id="PF02739">
    <property type="entry name" value="5_3_exonuc_N"/>
    <property type="match status" value="1"/>
</dbReference>
<dbReference type="Pfam" id="PF22619">
    <property type="entry name" value="DNA_polI_exo1"/>
    <property type="match status" value="1"/>
</dbReference>
<reference evidence="8" key="1">
    <citation type="submission" date="2016-04" db="EMBL/GenBank/DDBJ databases">
        <title>Complete genome sequence of maize bushy stunt phytoplasma M3.</title>
        <authorList>
            <person name="Orlovskis Z."/>
            <person name="Canale M.C."/>
            <person name="Haryono M."/>
            <person name="Lopes J.R.S."/>
            <person name="Kuo C.-H."/>
            <person name="Hogenhout S.A."/>
        </authorList>
    </citation>
    <scope>NUCLEOTIDE SEQUENCE [LARGE SCALE GENOMIC DNA]</scope>
    <source>
        <strain evidence="8">M3</strain>
    </source>
</reference>
<dbReference type="InterPro" id="IPR038969">
    <property type="entry name" value="FEN"/>
</dbReference>
<feature type="region of interest" description="Disordered" evidence="6">
    <location>
        <begin position="296"/>
        <end position="366"/>
    </location>
</feature>
<evidence type="ECO:0000256" key="6">
    <source>
        <dbReference type="SAM" id="MobiDB-lite"/>
    </source>
</evidence>
<protein>
    <recommendedName>
        <fullName evidence="5">5'-3' exonuclease</fullName>
    </recommendedName>
</protein>
<keyword evidence="2" id="KW-0378">Hydrolase</keyword>
<proteinExistence type="predicted"/>
<evidence type="ECO:0000256" key="5">
    <source>
        <dbReference type="ARBA" id="ARBA00050026"/>
    </source>
</evidence>
<dbReference type="SUPFAM" id="SSF53098">
    <property type="entry name" value="Ribonuclease H-like"/>
    <property type="match status" value="1"/>
</dbReference>
<organism evidence="8 9">
    <name type="scientific">Maize bushy stunt phytoplasma</name>
    <dbReference type="NCBI Taxonomy" id="202462"/>
    <lineage>
        <taxon>Bacteria</taxon>
        <taxon>Bacillati</taxon>
        <taxon>Mycoplasmatota</taxon>
        <taxon>Mollicutes</taxon>
        <taxon>Acholeplasmatales</taxon>
        <taxon>Acholeplasmataceae</taxon>
        <taxon>Candidatus Phytoplasma</taxon>
        <taxon>16SrI (Aster yellows group)</taxon>
    </lineage>
</organism>
<dbReference type="Pfam" id="PF01367">
    <property type="entry name" value="5_3_exonuc"/>
    <property type="match status" value="1"/>
</dbReference>
<evidence type="ECO:0000256" key="1">
    <source>
        <dbReference type="ARBA" id="ARBA00022722"/>
    </source>
</evidence>
<evidence type="ECO:0000256" key="3">
    <source>
        <dbReference type="ARBA" id="ARBA00023125"/>
    </source>
</evidence>
<dbReference type="Proteomes" id="UP000224287">
    <property type="component" value="Chromosome"/>
</dbReference>
<feature type="compositionally biased region" description="Basic and acidic residues" evidence="6">
    <location>
        <begin position="309"/>
        <end position="324"/>
    </location>
</feature>
<dbReference type="PANTHER" id="PTHR42646">
    <property type="entry name" value="FLAP ENDONUCLEASE XNI"/>
    <property type="match status" value="1"/>
</dbReference>
<evidence type="ECO:0000256" key="4">
    <source>
        <dbReference type="ARBA" id="ARBA00049957"/>
    </source>
</evidence>
<feature type="compositionally biased region" description="Low complexity" evidence="6">
    <location>
        <begin position="326"/>
        <end position="351"/>
    </location>
</feature>
<sequence>MKHLVLVDGNSLLFRAYHATASKYKPLLQNKKGIYTNALLSFIRMFEKILEETKDYILVAFDTHKPTKRHQLYDAYKQGRPKTPSALISQISLIKQYLDLIGVKYHVQDEYEADDIIGTLAKEASNQNKTVSIYSSDKDLLQLVDEKITVCLLKKGLREIKCYTPPTLFEEYGLKEYQMIDYKSLIGDPSDNIKGVLGIGPKTAQKLLQEYDSLDNLMQNLDNIKPILKTKIQNSQADLELSKILTAIDLKVPLPFDCMQTEIQIRLAQNLKNFYEEMDFRRLAITKYARIEKEPNTTNTNANYNNKEASPKSKEVQEVEKDSNLENDNNLNQTNQNRPINNNTTKNNDNNAPKVQEQGANPPQNNFHFQIIKDQNSLNAFLAQIQPHQIWACFFELEKENDSNTFLQGIGFSNENTHFFIDANLAFDNNNFCNYLKDANFYKIVFHNQATQLFLKTKHQELNGVIFDLVCASYLLFPLKNLEFIHIIAKIDILNNTNYVSQLSQNIFILEQKVAFKSFLLHAIKNSVLHHLKAQNQLFLFQEIELPLSNILAQLEYETNLVQQKQIIEAHPIEKNTDEKIETQQEKIPKTNQGQEQEQEKDADQNQDTNIKLKNNQEQEQETHINQLKSFKDVFGYQNSCFLNIINNKKSYNYLINDNFFCFSLKILATLGNIQKIKNYFKIENNHLLNDEQTLQFFVNAPKSEIKKDSQKLSETMNFDVDAWIKAIIPELNISSNCAQDFIHQYLSLDDEIINYYQSLLQQIKEKKYALTLLKRKVFFGNQKLTPNFDLETLYVFLQENILDMKKIAILQLLRHLERNNETAKITYFALNDYLQQNIDLISKHLNYFFILDNGNI</sequence>
<dbReference type="Gene3D" id="1.10.150.20">
    <property type="entry name" value="5' to 3' exonuclease, C-terminal subdomain"/>
    <property type="match status" value="1"/>
</dbReference>
<dbReference type="SMART" id="SM00279">
    <property type="entry name" value="HhH2"/>
    <property type="match status" value="1"/>
</dbReference>
<comment type="function">
    <text evidence="4">5'-3' exonuclease acting preferentially on double-stranded DNA.</text>
</comment>
<dbReference type="NCBIfam" id="NF011547">
    <property type="entry name" value="PRK14976.1-4"/>
    <property type="match status" value="1"/>
</dbReference>
<dbReference type="CDD" id="cd06140">
    <property type="entry name" value="DNA_polA_I_Bacillus_like_exo"/>
    <property type="match status" value="1"/>
</dbReference>
<feature type="domain" description="5'-3' exonuclease" evidence="7">
    <location>
        <begin position="2"/>
        <end position="264"/>
    </location>
</feature>
<dbReference type="EMBL" id="CP015149">
    <property type="protein sequence ID" value="AOF54623.1"/>
    <property type="molecule type" value="Genomic_DNA"/>
</dbReference>
<dbReference type="Gene3D" id="3.40.50.1010">
    <property type="entry name" value="5'-nuclease"/>
    <property type="match status" value="1"/>
</dbReference>
<accession>A0ABN4RXZ7</accession>
<dbReference type="SUPFAM" id="SSF88723">
    <property type="entry name" value="PIN domain-like"/>
    <property type="match status" value="1"/>
</dbReference>
<dbReference type="Gene3D" id="3.30.420.10">
    <property type="entry name" value="Ribonuclease H-like superfamily/Ribonuclease H"/>
    <property type="match status" value="1"/>
</dbReference>
<keyword evidence="9" id="KW-1185">Reference proteome</keyword>
<dbReference type="SUPFAM" id="SSF47807">
    <property type="entry name" value="5' to 3' exonuclease, C-terminal subdomain"/>
    <property type="match status" value="1"/>
</dbReference>
<dbReference type="InterPro" id="IPR008918">
    <property type="entry name" value="HhH2"/>
</dbReference>
<keyword evidence="1" id="KW-0540">Nuclease</keyword>
<dbReference type="InterPro" id="IPR002421">
    <property type="entry name" value="5-3_exonuclease"/>
</dbReference>
<name>A0ABN4RXZ7_9MOLU</name>
<dbReference type="InterPro" id="IPR020046">
    <property type="entry name" value="5-3_exonucl_a-hlix_arch_N"/>
</dbReference>
<dbReference type="InterPro" id="IPR036279">
    <property type="entry name" value="5-3_exonuclease_C_sf"/>
</dbReference>
<dbReference type="RefSeq" id="WP_232308848.1">
    <property type="nucleotide sequence ID" value="NZ_CP015149.1"/>
</dbReference>
<keyword evidence="3" id="KW-0238">DNA-binding</keyword>
<dbReference type="InterPro" id="IPR054690">
    <property type="entry name" value="DNA_polI_exonuclease"/>
</dbReference>
<dbReference type="CDD" id="cd09898">
    <property type="entry name" value="H3TH_53EXO"/>
    <property type="match status" value="1"/>
</dbReference>
<dbReference type="InterPro" id="IPR029060">
    <property type="entry name" value="PIN-like_dom_sf"/>
</dbReference>
<evidence type="ECO:0000259" key="7">
    <source>
        <dbReference type="SMART" id="SM00475"/>
    </source>
</evidence>
<evidence type="ECO:0000313" key="8">
    <source>
        <dbReference type="EMBL" id="AOF54623.1"/>
    </source>
</evidence>
<feature type="region of interest" description="Disordered" evidence="6">
    <location>
        <begin position="585"/>
        <end position="606"/>
    </location>
</feature>
<dbReference type="InterPro" id="IPR012337">
    <property type="entry name" value="RNaseH-like_sf"/>
</dbReference>
<dbReference type="CDD" id="cd09859">
    <property type="entry name" value="PIN_53EXO"/>
    <property type="match status" value="1"/>
</dbReference>
<dbReference type="InterPro" id="IPR020045">
    <property type="entry name" value="DNA_polI_H3TH"/>
</dbReference>
<dbReference type="SMART" id="SM00475">
    <property type="entry name" value="53EXOc"/>
    <property type="match status" value="1"/>
</dbReference>
<evidence type="ECO:0000313" key="9">
    <source>
        <dbReference type="Proteomes" id="UP000224287"/>
    </source>
</evidence>
<evidence type="ECO:0000256" key="2">
    <source>
        <dbReference type="ARBA" id="ARBA00022801"/>
    </source>
</evidence>
<dbReference type="InterPro" id="IPR036397">
    <property type="entry name" value="RNaseH_sf"/>
</dbReference>
<gene>
    <name evidence="8" type="primary">polA</name>
    <name evidence="8" type="ORF">MBSPM3_v1c0870</name>
</gene>
<dbReference type="PANTHER" id="PTHR42646:SF2">
    <property type="entry name" value="5'-3' EXONUCLEASE FAMILY PROTEIN"/>
    <property type="match status" value="1"/>
</dbReference>
<feature type="compositionally biased region" description="Low complexity" evidence="6">
    <location>
        <begin position="296"/>
        <end position="306"/>
    </location>
</feature>